<keyword evidence="1" id="KW-1133">Transmembrane helix</keyword>
<proteinExistence type="predicted"/>
<feature type="transmembrane region" description="Helical" evidence="1">
    <location>
        <begin position="160"/>
        <end position="180"/>
    </location>
</feature>
<organism evidence="2 3">
    <name type="scientific">Clostridium magnum DSM 2767</name>
    <dbReference type="NCBI Taxonomy" id="1121326"/>
    <lineage>
        <taxon>Bacteria</taxon>
        <taxon>Bacillati</taxon>
        <taxon>Bacillota</taxon>
        <taxon>Clostridia</taxon>
        <taxon>Eubacteriales</taxon>
        <taxon>Clostridiaceae</taxon>
        <taxon>Clostridium</taxon>
    </lineage>
</organism>
<dbReference type="EMBL" id="LWAE01000008">
    <property type="protein sequence ID" value="KZL89646.1"/>
    <property type="molecule type" value="Genomic_DNA"/>
</dbReference>
<dbReference type="InterPro" id="IPR021450">
    <property type="entry name" value="DUF3100"/>
</dbReference>
<evidence type="ECO:0000256" key="1">
    <source>
        <dbReference type="SAM" id="Phobius"/>
    </source>
</evidence>
<sequence length="278" mass="29774">MNKEKLINPRIHLIVLCLVVGTEFVGAKKLNVGFGVIALFPMLYALVLGGIISFPSFKLLKEKEMSKASNILGISFVLLVAKLGTMLGPSIMKVFNEGWALLFQEVGHFIGTIVLALPVAVFLGMKREAIGATYSIDRENNLAIISEKFGVESQESKGAIGVYICGTLFGAIYLGLLASILGGTGIFHPLALAMGAGVGSGSMMAAAAGALVVLFPDFKNDILVFSGAANLATTILGTFVCAFISLPLAERFYNWLEPRIGRRNESSLNIERRNINEE</sequence>
<accession>A0A161X6D8</accession>
<dbReference type="Pfam" id="PF11299">
    <property type="entry name" value="DUF3100"/>
    <property type="match status" value="1"/>
</dbReference>
<feature type="transmembrane region" description="Helical" evidence="1">
    <location>
        <begin position="69"/>
        <end position="87"/>
    </location>
</feature>
<dbReference type="STRING" id="1121326.CLMAG_51460"/>
<feature type="transmembrane region" description="Helical" evidence="1">
    <location>
        <begin position="186"/>
        <end position="215"/>
    </location>
</feature>
<keyword evidence="3" id="KW-1185">Reference proteome</keyword>
<feature type="transmembrane region" description="Helical" evidence="1">
    <location>
        <begin position="222"/>
        <end position="246"/>
    </location>
</feature>
<protein>
    <recommendedName>
        <fullName evidence="4">DUF3100 domain-containing protein</fullName>
    </recommendedName>
</protein>
<dbReference type="RefSeq" id="WP_066628874.1">
    <property type="nucleotide sequence ID" value="NZ_FQXL01000007.1"/>
</dbReference>
<dbReference type="PATRIC" id="fig|1121326.3.peg.5202"/>
<feature type="transmembrane region" description="Helical" evidence="1">
    <location>
        <begin position="107"/>
        <end position="125"/>
    </location>
</feature>
<name>A0A161X6D8_9CLOT</name>
<evidence type="ECO:0000313" key="2">
    <source>
        <dbReference type="EMBL" id="KZL89646.1"/>
    </source>
</evidence>
<evidence type="ECO:0008006" key="4">
    <source>
        <dbReference type="Google" id="ProtNLM"/>
    </source>
</evidence>
<dbReference type="Proteomes" id="UP000076603">
    <property type="component" value="Unassembled WGS sequence"/>
</dbReference>
<reference evidence="2 3" key="1">
    <citation type="submission" date="2016-04" db="EMBL/GenBank/DDBJ databases">
        <title>Genome sequence of Clostridium magnum DSM 2767.</title>
        <authorList>
            <person name="Poehlein A."/>
            <person name="Uhlig R."/>
            <person name="Fischer R."/>
            <person name="Bahl H."/>
            <person name="Daniel R."/>
        </authorList>
    </citation>
    <scope>NUCLEOTIDE SEQUENCE [LARGE SCALE GENOMIC DNA]</scope>
    <source>
        <strain evidence="2 3">DSM 2767</strain>
    </source>
</reference>
<comment type="caution">
    <text evidence="2">The sequence shown here is derived from an EMBL/GenBank/DDBJ whole genome shotgun (WGS) entry which is preliminary data.</text>
</comment>
<dbReference type="AlphaFoldDB" id="A0A161X6D8"/>
<keyword evidence="1" id="KW-0472">Membrane</keyword>
<keyword evidence="1" id="KW-0812">Transmembrane</keyword>
<gene>
    <name evidence="2" type="ORF">CLMAG_51460</name>
</gene>
<dbReference type="OrthoDB" id="5451070at2"/>
<evidence type="ECO:0000313" key="3">
    <source>
        <dbReference type="Proteomes" id="UP000076603"/>
    </source>
</evidence>
<feature type="transmembrane region" description="Helical" evidence="1">
    <location>
        <begin position="37"/>
        <end position="57"/>
    </location>
</feature>